<name>A0A812RLS6_9DINO</name>
<organism evidence="2 3">
    <name type="scientific">Symbiodinium necroappetens</name>
    <dbReference type="NCBI Taxonomy" id="1628268"/>
    <lineage>
        <taxon>Eukaryota</taxon>
        <taxon>Sar</taxon>
        <taxon>Alveolata</taxon>
        <taxon>Dinophyceae</taxon>
        <taxon>Suessiales</taxon>
        <taxon>Symbiodiniaceae</taxon>
        <taxon>Symbiodinium</taxon>
    </lineage>
</organism>
<feature type="compositionally biased region" description="Acidic residues" evidence="1">
    <location>
        <begin position="167"/>
        <end position="183"/>
    </location>
</feature>
<feature type="region of interest" description="Disordered" evidence="1">
    <location>
        <begin position="154"/>
        <end position="184"/>
    </location>
</feature>
<feature type="region of interest" description="Disordered" evidence="1">
    <location>
        <begin position="781"/>
        <end position="824"/>
    </location>
</feature>
<keyword evidence="3" id="KW-1185">Reference proteome</keyword>
<evidence type="ECO:0000313" key="3">
    <source>
        <dbReference type="Proteomes" id="UP000601435"/>
    </source>
</evidence>
<gene>
    <name evidence="2" type="ORF">SNEC2469_LOCUS12367</name>
</gene>
<protein>
    <submittedName>
        <fullName evidence="2">Uncharacterized protein</fullName>
    </submittedName>
</protein>
<proteinExistence type="predicted"/>
<dbReference type="EMBL" id="CAJNJA010019599">
    <property type="protein sequence ID" value="CAE7447645.1"/>
    <property type="molecule type" value="Genomic_DNA"/>
</dbReference>
<dbReference type="OrthoDB" id="448947at2759"/>
<evidence type="ECO:0000256" key="1">
    <source>
        <dbReference type="SAM" id="MobiDB-lite"/>
    </source>
</evidence>
<dbReference type="Proteomes" id="UP000601435">
    <property type="component" value="Unassembled WGS sequence"/>
</dbReference>
<feature type="non-terminal residue" evidence="2">
    <location>
        <position position="1"/>
    </location>
</feature>
<accession>A0A812RLS6</accession>
<dbReference type="AlphaFoldDB" id="A0A812RLS6"/>
<reference evidence="2" key="1">
    <citation type="submission" date="2021-02" db="EMBL/GenBank/DDBJ databases">
        <authorList>
            <person name="Dougan E. K."/>
            <person name="Rhodes N."/>
            <person name="Thang M."/>
            <person name="Chan C."/>
        </authorList>
    </citation>
    <scope>NUCLEOTIDE SEQUENCE</scope>
</reference>
<feature type="compositionally biased region" description="Basic and acidic residues" evidence="1">
    <location>
        <begin position="154"/>
        <end position="166"/>
    </location>
</feature>
<feature type="non-terminal residue" evidence="2">
    <location>
        <position position="888"/>
    </location>
</feature>
<comment type="caution">
    <text evidence="2">The sequence shown here is derived from an EMBL/GenBank/DDBJ whole genome shotgun (WGS) entry which is preliminary data.</text>
</comment>
<sequence length="888" mass="98398">VSDEEASGFRMLNLLQALYVRSVPIPESAHPKWNDVLRAMSSSKLKGSALKATLLVNHYAGPFHTKKNKYTLQEGAELLCQTCTDDWLESLQESYQFDVGDATAVLTRDKILEARNKAWFGILDSFSQLSESWTILSSITSFVREFINASEERAEVQADGGGHGDAEADEAEEDDVPAAEDDEPQTRAAFNILRGSYNSDCDFVTELFEQPLLQQRLRLLCYDLQDLHKEHVQDLKACSQEATMKACAGRAAYSWFGTIRNMLQRLTGDGLVEELGLFPAPPPYGLPRNPEDPNIQDDVSLAETHYNFILDLCANRCWSQSFYGLCFPYLVATVFCETERDRNKGTALMRSVCNATLKLEDYVAANPLNSSAAALLESHGTSSWPLVRELFVSGTRCDWSCEDEDLRSTAWAIFSGPMTTKATLESAFNHIRDRGQRHSRNDKMSQEVRYSYLATQPFARSESGGVNQVKASVDDFLPVGSSRAAQQAIHALKCFNPRATRMPHTYPHPQDIVKNWRPAGFYANKVACAAVALTLAASRNNFEGIQTAWAGSLWGPSGSVRTGCFMTRREVFFNKSSQQYVVSLGFYRWAFQSIRLQKLHSDSTGVWLRPDTSQLAPKFNIATSLDPDSSPWEYVPTRPLPACCVPADLGAHAGCLLKVTGPHESLITAGLKRGFNLTVFQLKALITAFSVVLPGAGTGSGKGGRFIKCDYVKAVLAHFLPGQSQEERDALIAKMVGRRNQDREDDTPETHLKLLSKLDPAEAAEFDVMRQVAVNQLAEKALRAKVHKPPKKDKDKDPDDEAEPEHPADAPVAPPGGPAAGKAAAPVQFLPRTSGTHVRAPAEFRELLPPNVDYVYFHWEPQSRRVAIEFKRSSEIKLSPLYDCLASD</sequence>
<evidence type="ECO:0000313" key="2">
    <source>
        <dbReference type="EMBL" id="CAE7447645.1"/>
    </source>
</evidence>